<dbReference type="NCBIfam" id="NF004044">
    <property type="entry name" value="PRK05561.1"/>
    <property type="match status" value="1"/>
</dbReference>
<organism evidence="12 13">
    <name type="scientific">Falsiroseomonas algicola</name>
    <dbReference type="NCBI Taxonomy" id="2716930"/>
    <lineage>
        <taxon>Bacteria</taxon>
        <taxon>Pseudomonadati</taxon>
        <taxon>Pseudomonadota</taxon>
        <taxon>Alphaproteobacteria</taxon>
        <taxon>Acetobacterales</taxon>
        <taxon>Roseomonadaceae</taxon>
        <taxon>Falsiroseomonas</taxon>
    </lineage>
</organism>
<gene>
    <name evidence="8 12" type="primary">gyrA</name>
    <name evidence="12" type="ORF">G3576_00470</name>
</gene>
<evidence type="ECO:0000256" key="9">
    <source>
        <dbReference type="PROSITE-ProRule" id="PRU01384"/>
    </source>
</evidence>
<reference evidence="12 13" key="1">
    <citation type="submission" date="2020-03" db="EMBL/GenBank/DDBJ databases">
        <title>Roseomonas stagni sp. nov., isolated from pond water in Japan.</title>
        <authorList>
            <person name="Furuhata K."/>
            <person name="Miyamoto H."/>
            <person name="Goto K."/>
        </authorList>
    </citation>
    <scope>NUCLEOTIDE SEQUENCE [LARGE SCALE GENOMIC DNA]</scope>
    <source>
        <strain evidence="12 13">PeD5</strain>
    </source>
</reference>
<evidence type="ECO:0000256" key="6">
    <source>
        <dbReference type="ARBA" id="ARBA00023125"/>
    </source>
</evidence>
<dbReference type="PANTHER" id="PTHR43493">
    <property type="entry name" value="DNA GYRASE/TOPOISOMERASE SUBUNIT A"/>
    <property type="match status" value="1"/>
</dbReference>
<dbReference type="Proteomes" id="UP000475385">
    <property type="component" value="Unassembled WGS sequence"/>
</dbReference>
<proteinExistence type="inferred from homology"/>
<comment type="subunit">
    <text evidence="8">Heterotetramer, composed of two GyrA and two GyrB chains. In the heterotetramer, GyrA contains the active site tyrosine that forms a transient covalent intermediate with DNA, while GyrB binds cofactors and catalyzes ATP hydrolysis.</text>
</comment>
<dbReference type="EMBL" id="JAAIKB010000001">
    <property type="protein sequence ID" value="NGM18467.1"/>
    <property type="molecule type" value="Genomic_DNA"/>
</dbReference>
<keyword evidence="3 8" id="KW-0547">Nucleotide-binding</keyword>
<keyword evidence="7 8" id="KW-0413">Isomerase</keyword>
<dbReference type="InterPro" id="IPR013760">
    <property type="entry name" value="Topo_IIA-like_dom_sf"/>
</dbReference>
<dbReference type="InterPro" id="IPR013758">
    <property type="entry name" value="Topo_IIA_A/C_ab"/>
</dbReference>
<dbReference type="PANTHER" id="PTHR43493:SF5">
    <property type="entry name" value="DNA GYRASE SUBUNIT A, CHLOROPLASTIC_MITOCHONDRIAL"/>
    <property type="match status" value="1"/>
</dbReference>
<dbReference type="InterPro" id="IPR002205">
    <property type="entry name" value="Topo_IIA_dom_A"/>
</dbReference>
<sequence length="919" mass="100416">MSDTPTPPDEPKSDIAPVGLEEEMRRSYLDYAMSVIVSRALPDARDGLKPVHRRILYAMHEAGYTHDKPHRKSARVVGDVMGKYHPHGDASIYDALVRMAQPFSMRVPLIDGQGNFGSMDGDPPAAMRYTEVRLARASAALLEGIDEDTVDFQANYDESAQEPRVLPAAFPNLLVNGAGGIAVGMATNIPTHNPGEVIDATLALIREPNTTLEDVMKIMPGPDFPTGGLILGRAGIRSAFETGRGSIALRARATIEEMRGGRSMIVVTEIPYQVNKATLIEKIAELVRAKAIEGISDLRDESDRDGLRVVVELKKDATPEVVLNQLYRFTQLQTSFGVNFVALDEGRPRQMGLLDAIRAFIRFRDEVIQRRSRFRLNKARDRGHQLIGLAIAVANIDEVIALIRASADANAARAALMARDWPAGDVGVLLELVDDYRNVISPEGTVRLTEEQANGILALRLQRLTGLEREKISAELNEVGATIRGLLEILGSAIRRQEVMVEELLAVRAQIATPRMTEIVDGFAEQDDESLIEPGTMVVTLTRDGYVKRTGLDVFRSQNRGGRGRSGAATREDDIVVRSFVAHTHQWVLFFTSRGMAFREKIWQLPEGGATGKGRSLRQVLQLQDGEQVTAVLPLPQDEGLWENLHLVFATKQGNVRRNKLSDFKNVRAMGLIAMKLDEGDSLIGVATCREGDDVMLATRNGRCIRFQAESDQLRVFAGRDSSGVRGIRLLGEDAVISLAVLTHVEASIGERETYLRHSAQKRRAAGEEVAGEAEAPVPAEEAEEPNGDAQPVTAERLAELEGLEQILLVVTDRGFGKRSSAYEYRVTGRGGQGITNITLSARTGREVVATFAVRPGDGVMLVTNGGRLIRLPADQVRVTGRGAMGVTLLRLNENERVTSCFPVMETGEESAAEGTADA</sequence>
<dbReference type="GO" id="GO:0005524">
    <property type="term" value="F:ATP binding"/>
    <property type="evidence" value="ECO:0007669"/>
    <property type="project" value="UniProtKB-UniRule"/>
</dbReference>
<dbReference type="GO" id="GO:0006265">
    <property type="term" value="P:DNA topological change"/>
    <property type="evidence" value="ECO:0007669"/>
    <property type="project" value="UniProtKB-UniRule"/>
</dbReference>
<dbReference type="CDD" id="cd00187">
    <property type="entry name" value="TOP4c"/>
    <property type="match status" value="1"/>
</dbReference>
<dbReference type="FunFam" id="3.90.199.10:FF:000001">
    <property type="entry name" value="DNA gyrase subunit A"/>
    <property type="match status" value="1"/>
</dbReference>
<dbReference type="Pfam" id="PF00521">
    <property type="entry name" value="DNA_topoisoIV"/>
    <property type="match status" value="1"/>
</dbReference>
<dbReference type="InterPro" id="IPR035516">
    <property type="entry name" value="Gyrase/topoIV_suA_C"/>
</dbReference>
<dbReference type="NCBIfam" id="NF004043">
    <property type="entry name" value="PRK05560.1"/>
    <property type="match status" value="1"/>
</dbReference>
<evidence type="ECO:0000256" key="5">
    <source>
        <dbReference type="ARBA" id="ARBA00023029"/>
    </source>
</evidence>
<dbReference type="GO" id="GO:0005737">
    <property type="term" value="C:cytoplasm"/>
    <property type="evidence" value="ECO:0007669"/>
    <property type="project" value="UniProtKB-SubCell"/>
</dbReference>
<dbReference type="InterPro" id="IPR013757">
    <property type="entry name" value="Topo_IIA_A_a_sf"/>
</dbReference>
<dbReference type="Gene3D" id="2.120.10.90">
    <property type="entry name" value="DNA gyrase/topoisomerase IV, subunit A, C-terminal"/>
    <property type="match status" value="1"/>
</dbReference>
<keyword evidence="5 8" id="KW-0799">Topoisomerase</keyword>
<dbReference type="GO" id="GO:0005694">
    <property type="term" value="C:chromosome"/>
    <property type="evidence" value="ECO:0007669"/>
    <property type="project" value="InterPro"/>
</dbReference>
<keyword evidence="13" id="KW-1185">Reference proteome</keyword>
<dbReference type="InterPro" id="IPR050220">
    <property type="entry name" value="Type_II_DNA_Topoisomerases"/>
</dbReference>
<evidence type="ECO:0000256" key="8">
    <source>
        <dbReference type="HAMAP-Rule" id="MF_01897"/>
    </source>
</evidence>
<dbReference type="GO" id="GO:0009330">
    <property type="term" value="C:DNA topoisomerase type II (double strand cut, ATP-hydrolyzing) complex"/>
    <property type="evidence" value="ECO:0007669"/>
    <property type="project" value="TreeGrafter"/>
</dbReference>
<comment type="miscellaneous">
    <text evidence="8">Few gyrases are as efficient as E.coli at forming negative supercoils. Not all organisms have 2 type II topoisomerases; in organisms with a single type II topoisomerase this enzyme also has to decatenate newly replicated chromosomes.</text>
</comment>
<dbReference type="NCBIfam" id="TIGR01063">
    <property type="entry name" value="gyrA"/>
    <property type="match status" value="1"/>
</dbReference>
<dbReference type="InterPro" id="IPR005743">
    <property type="entry name" value="GyrA"/>
</dbReference>
<evidence type="ECO:0000256" key="2">
    <source>
        <dbReference type="ARBA" id="ARBA00008263"/>
    </source>
</evidence>
<dbReference type="Gene3D" id="3.90.199.10">
    <property type="entry name" value="Topoisomerase II, domain 5"/>
    <property type="match status" value="1"/>
</dbReference>
<protein>
    <recommendedName>
        <fullName evidence="8">DNA gyrase subunit A</fullName>
        <ecNumber evidence="8">5.6.2.2</ecNumber>
    </recommendedName>
</protein>
<dbReference type="RefSeq" id="WP_164692362.1">
    <property type="nucleotide sequence ID" value="NZ_JAAIKB010000001.1"/>
</dbReference>
<keyword evidence="4 8" id="KW-0067">ATP-binding</keyword>
<evidence type="ECO:0000259" key="11">
    <source>
        <dbReference type="PROSITE" id="PS52040"/>
    </source>
</evidence>
<feature type="active site" description="O-(5'-phospho-DNA)-tyrosine intermediate" evidence="8 9">
    <location>
        <position position="129"/>
    </location>
</feature>
<dbReference type="SUPFAM" id="SSF56719">
    <property type="entry name" value="Type II DNA topoisomerase"/>
    <property type="match status" value="1"/>
</dbReference>
<dbReference type="GO" id="GO:0034335">
    <property type="term" value="F:DNA negative supercoiling activity"/>
    <property type="evidence" value="ECO:0007669"/>
    <property type="project" value="UniProtKB-ARBA"/>
</dbReference>
<dbReference type="GO" id="GO:0006261">
    <property type="term" value="P:DNA-templated DNA replication"/>
    <property type="evidence" value="ECO:0007669"/>
    <property type="project" value="UniProtKB-UniRule"/>
</dbReference>
<evidence type="ECO:0000313" key="12">
    <source>
        <dbReference type="EMBL" id="NGM18467.1"/>
    </source>
</evidence>
<dbReference type="HAMAP" id="MF_01897">
    <property type="entry name" value="GyrA"/>
    <property type="match status" value="1"/>
</dbReference>
<comment type="caution">
    <text evidence="12">The sequence shown here is derived from an EMBL/GenBank/DDBJ whole genome shotgun (WGS) entry which is preliminary data.</text>
</comment>
<evidence type="ECO:0000256" key="3">
    <source>
        <dbReference type="ARBA" id="ARBA00022741"/>
    </source>
</evidence>
<dbReference type="SMART" id="SM00434">
    <property type="entry name" value="TOP4c"/>
    <property type="match status" value="1"/>
</dbReference>
<comment type="function">
    <text evidence="8">A type II topoisomerase that negatively supercoils closed circular double-stranded (ds) DNA in an ATP-dependent manner to modulate DNA topology and maintain chromosomes in an underwound state. Negative supercoiling favors strand separation, and DNA replication, transcription, recombination and repair, all of which involve strand separation. Also able to catalyze the interconversion of other topological isomers of dsDNA rings, including catenanes and knotted rings. Type II topoisomerases break and join 2 DNA strands simultaneously in an ATP-dependent manner.</text>
</comment>
<evidence type="ECO:0000256" key="4">
    <source>
        <dbReference type="ARBA" id="ARBA00022840"/>
    </source>
</evidence>
<dbReference type="Gene3D" id="3.30.1360.40">
    <property type="match status" value="1"/>
</dbReference>
<keyword evidence="6 8" id="KW-0238">DNA-binding</keyword>
<dbReference type="GO" id="GO:0003677">
    <property type="term" value="F:DNA binding"/>
    <property type="evidence" value="ECO:0007669"/>
    <property type="project" value="UniProtKB-UniRule"/>
</dbReference>
<dbReference type="PROSITE" id="PS52040">
    <property type="entry name" value="TOPO_IIA"/>
    <property type="match status" value="1"/>
</dbReference>
<accession>A0A6M1LE52</accession>
<evidence type="ECO:0000256" key="10">
    <source>
        <dbReference type="SAM" id="MobiDB-lite"/>
    </source>
</evidence>
<comment type="similarity">
    <text evidence="2 8">Belongs to the type II topoisomerase GyrA/ParC subunit family.</text>
</comment>
<feature type="domain" description="Topo IIA-type catalytic" evidence="11">
    <location>
        <begin position="41"/>
        <end position="531"/>
    </location>
</feature>
<evidence type="ECO:0000256" key="7">
    <source>
        <dbReference type="ARBA" id="ARBA00023235"/>
    </source>
</evidence>
<feature type="region of interest" description="Disordered" evidence="10">
    <location>
        <begin position="760"/>
        <end position="791"/>
    </location>
</feature>
<dbReference type="InterPro" id="IPR006691">
    <property type="entry name" value="GyrA/parC_rep"/>
</dbReference>
<dbReference type="Gene3D" id="1.10.268.10">
    <property type="entry name" value="Topoisomerase, domain 3"/>
    <property type="match status" value="1"/>
</dbReference>
<evidence type="ECO:0000256" key="1">
    <source>
        <dbReference type="ARBA" id="ARBA00000185"/>
    </source>
</evidence>
<feature type="short sequence motif" description="GyrA-box" evidence="8">
    <location>
        <begin position="558"/>
        <end position="564"/>
    </location>
</feature>
<comment type="subcellular location">
    <subcellularLocation>
        <location evidence="8">Cytoplasm</location>
    </subcellularLocation>
</comment>
<evidence type="ECO:0000313" key="13">
    <source>
        <dbReference type="Proteomes" id="UP000475385"/>
    </source>
</evidence>
<comment type="catalytic activity">
    <reaction evidence="1 8 9">
        <text>ATP-dependent breakage, passage and rejoining of double-stranded DNA.</text>
        <dbReference type="EC" id="5.6.2.2"/>
    </reaction>
</comment>
<keyword evidence="8" id="KW-0963">Cytoplasm</keyword>
<dbReference type="FunFam" id="3.30.1360.40:FF:000002">
    <property type="entry name" value="DNA gyrase subunit A"/>
    <property type="match status" value="1"/>
</dbReference>
<name>A0A6M1LE52_9PROT</name>
<dbReference type="AlphaFoldDB" id="A0A6M1LE52"/>
<dbReference type="Pfam" id="PF03989">
    <property type="entry name" value="DNA_gyraseA_C"/>
    <property type="match status" value="6"/>
</dbReference>
<dbReference type="FunFam" id="1.10.268.10:FF:000001">
    <property type="entry name" value="DNA gyrase subunit A"/>
    <property type="match status" value="1"/>
</dbReference>
<dbReference type="SUPFAM" id="SSF101904">
    <property type="entry name" value="GyrA/ParC C-terminal domain-like"/>
    <property type="match status" value="1"/>
</dbReference>
<dbReference type="EC" id="5.6.2.2" evidence="8"/>